<protein>
    <submittedName>
        <fullName evidence="2">Predicted protein</fullName>
    </submittedName>
</protein>
<proteinExistence type="predicted"/>
<feature type="region of interest" description="Disordered" evidence="1">
    <location>
        <begin position="376"/>
        <end position="401"/>
    </location>
</feature>
<sequence length="972" mass="107751">MPRPCFELSLFGGQARNTLDPGGAPFASRVTTSCICSWRRYCLRIADSSEENGFRPGVGGRGRRVCNKGMSGVTGMFGGSGLTNYRREGKGGKAAQTNCKDLKDYTCPAKSANPDEPLTIFRACLYLCRDRVSRLTTTHSYLSVPRSTLRLGPPNSVDDYLNQRPVTLFSSLLSLSLAPGIFLPLAATGPVERTSALRLRKCLVMQPNCWLCSYLKAMFRIESVWWSRWHALCEPSHDLMYLLLAQHPPSSSPSTAPLYCLRIADSSEENGFRPGVGGRGQQVCNKGMSGVTGMFGGSGLTNYRREGKGGKAAQTNCKDLKDYMCPAKSANPDEPLTIFRACLYLCRDHVSCLTATHLVVTQVGAGTQLGADANNTAQISSGRNTSGHRYQSKRPPGPVFYTGKYEKTTRGYVQKIKYFTPDSLLHAPSAPAQHSQQAQFDHDVDTMVIDEFAVPFHQRTSGKSQNDYLREWVARRDKHLEVTLVTEAPPPGMYHVNLWDRIANNPNLSISEKANLIMGIGLFHVHGHQDECLFRLATSFIPGAGMVDGEILESLWAQLNDISRSTRTATLAHRAEVLDDHMNDSNWNKMVNIVSSVIAKYRKAVVGLVDSKDYFDQLNSSAGEHNHTWQAEIRAAESDRAQGNLKAMDIMAPRNPPNCPAPLTTAQVQLKLMDQERLSMGSTGQTSWIATGLKIEETQIELRFLIRRTGKKPTMLQKVDIAKRRERLRVRIDAFNKTGMTFLAWNPALNENQLLLREEFDMDDVLQMDDDLAESNFSGSAPDIMVVAATKVAQAQAAALAAAEAVEHVKLALPSAMGEEHLQAHGLQHFLSKEYQLCQGQANDALQGVRVSLANLSFEYGRKLRKIKKSKVKKTRAWATVHAVGRTLHHHRQIYSYAIDAISRLGDPEKKIGRQYKPLLKEDMKANTAVADPNARGQSRAKPAWFWSSNLAGDMQDNEQMVECKASLYPPQ</sequence>
<dbReference type="AlphaFoldDB" id="B0DSM1"/>
<dbReference type="HOGENOM" id="CLU_305240_0_0_1"/>
<dbReference type="InterPro" id="IPR040521">
    <property type="entry name" value="KDZ"/>
</dbReference>
<dbReference type="KEGG" id="lbc:LACBIDRAFT_332405"/>
<dbReference type="Proteomes" id="UP000001194">
    <property type="component" value="Unassembled WGS sequence"/>
</dbReference>
<reference evidence="2 3" key="1">
    <citation type="journal article" date="2008" name="Nature">
        <title>The genome of Laccaria bicolor provides insights into mycorrhizal symbiosis.</title>
        <authorList>
            <person name="Martin F."/>
            <person name="Aerts A."/>
            <person name="Ahren D."/>
            <person name="Brun A."/>
            <person name="Danchin E.G.J."/>
            <person name="Duchaussoy F."/>
            <person name="Gibon J."/>
            <person name="Kohler A."/>
            <person name="Lindquist E."/>
            <person name="Pereda V."/>
            <person name="Salamov A."/>
            <person name="Shapiro H.J."/>
            <person name="Wuyts J."/>
            <person name="Blaudez D."/>
            <person name="Buee M."/>
            <person name="Brokstein P."/>
            <person name="Canbaeck B."/>
            <person name="Cohen D."/>
            <person name="Courty P.E."/>
            <person name="Coutinho P.M."/>
            <person name="Delaruelle C."/>
            <person name="Detter J.C."/>
            <person name="Deveau A."/>
            <person name="DiFazio S."/>
            <person name="Duplessis S."/>
            <person name="Fraissinet-Tachet L."/>
            <person name="Lucic E."/>
            <person name="Frey-Klett P."/>
            <person name="Fourrey C."/>
            <person name="Feussner I."/>
            <person name="Gay G."/>
            <person name="Grimwood J."/>
            <person name="Hoegger P.J."/>
            <person name="Jain P."/>
            <person name="Kilaru S."/>
            <person name="Labbe J."/>
            <person name="Lin Y.C."/>
            <person name="Legue V."/>
            <person name="Le Tacon F."/>
            <person name="Marmeisse R."/>
            <person name="Melayah D."/>
            <person name="Montanini B."/>
            <person name="Muratet M."/>
            <person name="Nehls U."/>
            <person name="Niculita-Hirzel H."/>
            <person name="Oudot-Le Secq M.P."/>
            <person name="Peter M."/>
            <person name="Quesneville H."/>
            <person name="Rajashekar B."/>
            <person name="Reich M."/>
            <person name="Rouhier N."/>
            <person name="Schmutz J."/>
            <person name="Yin T."/>
            <person name="Chalot M."/>
            <person name="Henrissat B."/>
            <person name="Kuees U."/>
            <person name="Lucas S."/>
            <person name="Van de Peer Y."/>
            <person name="Podila G.K."/>
            <person name="Polle A."/>
            <person name="Pukkila P.J."/>
            <person name="Richardson P.M."/>
            <person name="Rouze P."/>
            <person name="Sanders I.R."/>
            <person name="Stajich J.E."/>
            <person name="Tunlid A."/>
            <person name="Tuskan G."/>
            <person name="Grigoriev I.V."/>
        </authorList>
    </citation>
    <scope>NUCLEOTIDE SEQUENCE [LARGE SCALE GENOMIC DNA]</scope>
    <source>
        <strain evidence="3">S238N-H82 / ATCC MYA-4686</strain>
    </source>
</reference>
<dbReference type="EMBL" id="DS547131">
    <property type="protein sequence ID" value="EDR02344.1"/>
    <property type="molecule type" value="Genomic_DNA"/>
</dbReference>
<name>B0DSM1_LACBS</name>
<accession>B0DSM1</accession>
<keyword evidence="3" id="KW-1185">Reference proteome</keyword>
<evidence type="ECO:0000313" key="2">
    <source>
        <dbReference type="EMBL" id="EDR02344.1"/>
    </source>
</evidence>
<dbReference type="InParanoid" id="B0DSM1"/>
<gene>
    <name evidence="2" type="ORF">LACBIDRAFT_332405</name>
</gene>
<feature type="compositionally biased region" description="Polar residues" evidence="1">
    <location>
        <begin position="376"/>
        <end position="389"/>
    </location>
</feature>
<dbReference type="GeneID" id="6082728"/>
<evidence type="ECO:0000313" key="3">
    <source>
        <dbReference type="Proteomes" id="UP000001194"/>
    </source>
</evidence>
<organism evidence="3">
    <name type="scientific">Laccaria bicolor (strain S238N-H82 / ATCC MYA-4686)</name>
    <name type="common">Bicoloured deceiver</name>
    <name type="synonym">Laccaria laccata var. bicolor</name>
    <dbReference type="NCBI Taxonomy" id="486041"/>
    <lineage>
        <taxon>Eukaryota</taxon>
        <taxon>Fungi</taxon>
        <taxon>Dikarya</taxon>
        <taxon>Basidiomycota</taxon>
        <taxon>Agaricomycotina</taxon>
        <taxon>Agaricomycetes</taxon>
        <taxon>Agaricomycetidae</taxon>
        <taxon>Agaricales</taxon>
        <taxon>Agaricineae</taxon>
        <taxon>Hydnangiaceae</taxon>
        <taxon>Laccaria</taxon>
    </lineage>
</organism>
<dbReference type="Pfam" id="PF18758">
    <property type="entry name" value="KDZ"/>
    <property type="match status" value="1"/>
</dbReference>
<dbReference type="OrthoDB" id="3143151at2759"/>
<evidence type="ECO:0000256" key="1">
    <source>
        <dbReference type="SAM" id="MobiDB-lite"/>
    </source>
</evidence>
<dbReference type="RefSeq" id="XP_001887021.1">
    <property type="nucleotide sequence ID" value="XM_001886986.1"/>
</dbReference>